<dbReference type="STRING" id="10228.B3S9K6"/>
<evidence type="ECO:0000256" key="7">
    <source>
        <dbReference type="ARBA" id="ARBA00022990"/>
    </source>
</evidence>
<comment type="subcellular location">
    <subcellularLocation>
        <location evidence="2">Nucleus</location>
    </subcellularLocation>
</comment>
<comment type="function">
    <text evidence="1">May be involved in cell cycle regulation.</text>
</comment>
<keyword evidence="12" id="KW-1185">Reference proteome</keyword>
<dbReference type="RefSeq" id="XP_002116916.1">
    <property type="nucleotide sequence ID" value="XM_002116880.1"/>
</dbReference>
<keyword evidence="5" id="KW-0597">Phosphoprotein</keyword>
<dbReference type="HOGENOM" id="CLU_211267_0_0_1"/>
<keyword evidence="6" id="KW-0832">Ubl conjugation</keyword>
<evidence type="ECO:0000313" key="12">
    <source>
        <dbReference type="Proteomes" id="UP000009022"/>
    </source>
</evidence>
<keyword evidence="8" id="KW-0539">Nucleus</keyword>
<dbReference type="GO" id="GO:0005634">
    <property type="term" value="C:nucleus"/>
    <property type="evidence" value="ECO:0007669"/>
    <property type="project" value="UniProtKB-SubCell"/>
</dbReference>
<evidence type="ECO:0000256" key="3">
    <source>
        <dbReference type="ARBA" id="ARBA00011097"/>
    </source>
</evidence>
<name>B3S9K6_TRIAD</name>
<feature type="region of interest" description="Disordered" evidence="10">
    <location>
        <begin position="1"/>
        <end position="37"/>
    </location>
</feature>
<dbReference type="GeneID" id="6758192"/>
<evidence type="ECO:0000256" key="6">
    <source>
        <dbReference type="ARBA" id="ARBA00022843"/>
    </source>
</evidence>
<dbReference type="AlphaFoldDB" id="B3S9K6"/>
<dbReference type="EMBL" id="DS985259">
    <property type="protein sequence ID" value="EDV20490.1"/>
    <property type="molecule type" value="Genomic_DNA"/>
</dbReference>
<dbReference type="PANTHER" id="PTHR16523">
    <property type="entry name" value="PEST PROTEOLYTIC SIGNAL-CONTAINING NUCLEAR PROTEIN"/>
    <property type="match status" value="1"/>
</dbReference>
<proteinExistence type="predicted"/>
<sequence>SEEEEMPLEAKIRMRNVGRFTPTSSGPNSFGKTNQGFVDTGRLWKKKMEDIGKDVNEK</sequence>
<feature type="non-terminal residue" evidence="11">
    <location>
        <position position="1"/>
    </location>
</feature>
<dbReference type="InParanoid" id="B3S9K6"/>
<dbReference type="PANTHER" id="PTHR16523:SF6">
    <property type="entry name" value="PEST PROTEOLYTIC SIGNAL-CONTAINING NUCLEAR PROTEIN"/>
    <property type="match status" value="1"/>
</dbReference>
<dbReference type="Proteomes" id="UP000009022">
    <property type="component" value="Unassembled WGS sequence"/>
</dbReference>
<keyword evidence="9" id="KW-0131">Cell cycle</keyword>
<evidence type="ECO:0000256" key="2">
    <source>
        <dbReference type="ARBA" id="ARBA00004123"/>
    </source>
</evidence>
<dbReference type="KEGG" id="tad:TRIADDRAFT_31722"/>
<protein>
    <recommendedName>
        <fullName evidence="4">PEST proteolytic signal-containing nuclear protein</fullName>
    </recommendedName>
</protein>
<reference evidence="11 12" key="1">
    <citation type="journal article" date="2008" name="Nature">
        <title>The Trichoplax genome and the nature of placozoans.</title>
        <authorList>
            <person name="Srivastava M."/>
            <person name="Begovic E."/>
            <person name="Chapman J."/>
            <person name="Putnam N.H."/>
            <person name="Hellsten U."/>
            <person name="Kawashima T."/>
            <person name="Kuo A."/>
            <person name="Mitros T."/>
            <person name="Salamov A."/>
            <person name="Carpenter M.L."/>
            <person name="Signorovitch A.Y."/>
            <person name="Moreno M.A."/>
            <person name="Kamm K."/>
            <person name="Grimwood J."/>
            <person name="Schmutz J."/>
            <person name="Shapiro H."/>
            <person name="Grigoriev I.V."/>
            <person name="Buss L.W."/>
            <person name="Schierwater B."/>
            <person name="Dellaporta S.L."/>
            <person name="Rokhsar D.S."/>
        </authorList>
    </citation>
    <scope>NUCLEOTIDE SEQUENCE [LARGE SCALE GENOMIC DNA]</scope>
    <source>
        <strain evidence="11 12">Grell-BS-1999</strain>
    </source>
</reference>
<evidence type="ECO:0000256" key="5">
    <source>
        <dbReference type="ARBA" id="ARBA00022553"/>
    </source>
</evidence>
<comment type="subunit">
    <text evidence="3">Interacts with UHRF2/NIRF.</text>
</comment>
<evidence type="ECO:0000256" key="10">
    <source>
        <dbReference type="SAM" id="MobiDB-lite"/>
    </source>
</evidence>
<dbReference type="eggNOG" id="ENOG502QWEZ">
    <property type="taxonomic scope" value="Eukaryota"/>
</dbReference>
<dbReference type="InterPro" id="IPR029169">
    <property type="entry name" value="PCNP"/>
</dbReference>
<dbReference type="GO" id="GO:0016567">
    <property type="term" value="P:protein ubiquitination"/>
    <property type="evidence" value="ECO:0007669"/>
    <property type="project" value="InterPro"/>
</dbReference>
<dbReference type="Pfam" id="PF15473">
    <property type="entry name" value="PCNP"/>
    <property type="match status" value="1"/>
</dbReference>
<dbReference type="CTD" id="6758192"/>
<evidence type="ECO:0000256" key="8">
    <source>
        <dbReference type="ARBA" id="ARBA00023242"/>
    </source>
</evidence>
<evidence type="ECO:0000313" key="11">
    <source>
        <dbReference type="EMBL" id="EDV20490.1"/>
    </source>
</evidence>
<gene>
    <name evidence="11" type="ORF">TRIADDRAFT_31722</name>
</gene>
<evidence type="ECO:0000256" key="1">
    <source>
        <dbReference type="ARBA" id="ARBA00002646"/>
    </source>
</evidence>
<accession>B3S9K6</accession>
<keyword evidence="7" id="KW-0007">Acetylation</keyword>
<evidence type="ECO:0000256" key="4">
    <source>
        <dbReference type="ARBA" id="ARBA00022059"/>
    </source>
</evidence>
<feature type="compositionally biased region" description="Polar residues" evidence="10">
    <location>
        <begin position="21"/>
        <end position="37"/>
    </location>
</feature>
<evidence type="ECO:0000256" key="9">
    <source>
        <dbReference type="ARBA" id="ARBA00023306"/>
    </source>
</evidence>
<dbReference type="OrthoDB" id="10068198at2759"/>
<organism evidence="11 12">
    <name type="scientific">Trichoplax adhaerens</name>
    <name type="common">Trichoplax reptans</name>
    <dbReference type="NCBI Taxonomy" id="10228"/>
    <lineage>
        <taxon>Eukaryota</taxon>
        <taxon>Metazoa</taxon>
        <taxon>Placozoa</taxon>
        <taxon>Uniplacotomia</taxon>
        <taxon>Trichoplacea</taxon>
        <taxon>Trichoplacidae</taxon>
        <taxon>Trichoplax</taxon>
    </lineage>
</organism>